<dbReference type="PANTHER" id="PTHR20961:SF124">
    <property type="entry name" value="GLYCOSYLTRANSFERASE"/>
    <property type="match status" value="1"/>
</dbReference>
<evidence type="ECO:0000256" key="1">
    <source>
        <dbReference type="ARBA" id="ARBA00022676"/>
    </source>
</evidence>
<keyword evidence="5" id="KW-0472">Membrane</keyword>
<proteinExistence type="predicted"/>
<evidence type="ECO:0000256" key="3">
    <source>
        <dbReference type="ARBA" id="ARBA00023180"/>
    </source>
</evidence>
<feature type="region of interest" description="Disordered" evidence="4">
    <location>
        <begin position="38"/>
        <end position="118"/>
    </location>
</feature>
<evidence type="ECO:0000313" key="8">
    <source>
        <dbReference type="Proteomes" id="UP001054902"/>
    </source>
</evidence>
<dbReference type="InterPro" id="IPR049625">
    <property type="entry name" value="Glyco_transf_61_cat"/>
</dbReference>
<feature type="compositionally biased region" description="Basic and acidic residues" evidence="4">
    <location>
        <begin position="92"/>
        <end position="109"/>
    </location>
</feature>
<dbReference type="InterPro" id="IPR007657">
    <property type="entry name" value="Glycosyltransferase_61"/>
</dbReference>
<comment type="caution">
    <text evidence="7">The sequence shown here is derived from an EMBL/GenBank/DDBJ whole genome shotgun (WGS) entry which is preliminary data.</text>
</comment>
<evidence type="ECO:0000256" key="5">
    <source>
        <dbReference type="SAM" id="Phobius"/>
    </source>
</evidence>
<keyword evidence="3" id="KW-0325">Glycoprotein</keyword>
<dbReference type="AlphaFoldDB" id="A0AAD3H0Y2"/>
<dbReference type="GO" id="GO:0016757">
    <property type="term" value="F:glycosyltransferase activity"/>
    <property type="evidence" value="ECO:0007669"/>
    <property type="project" value="UniProtKB-KW"/>
</dbReference>
<evidence type="ECO:0000256" key="4">
    <source>
        <dbReference type="SAM" id="MobiDB-lite"/>
    </source>
</evidence>
<gene>
    <name evidence="7" type="ORF">CTEN210_02720</name>
</gene>
<name>A0AAD3H0Y2_9STRA</name>
<evidence type="ECO:0000259" key="6">
    <source>
        <dbReference type="Pfam" id="PF04577"/>
    </source>
</evidence>
<evidence type="ECO:0000256" key="2">
    <source>
        <dbReference type="ARBA" id="ARBA00022679"/>
    </source>
</evidence>
<keyword evidence="5" id="KW-1133">Transmembrane helix</keyword>
<feature type="compositionally biased region" description="Basic residues" evidence="4">
    <location>
        <begin position="45"/>
        <end position="58"/>
    </location>
</feature>
<dbReference type="EMBL" id="BLLK01000022">
    <property type="protein sequence ID" value="GFH46246.1"/>
    <property type="molecule type" value="Genomic_DNA"/>
</dbReference>
<dbReference type="Pfam" id="PF04577">
    <property type="entry name" value="Glyco_transf_61"/>
    <property type="match status" value="1"/>
</dbReference>
<dbReference type="Proteomes" id="UP001054902">
    <property type="component" value="Unassembled WGS sequence"/>
</dbReference>
<accession>A0AAD3H0Y2</accession>
<protein>
    <recommendedName>
        <fullName evidence="6">Glycosyltransferase 61 catalytic domain-containing protein</fullName>
    </recommendedName>
</protein>
<reference evidence="7 8" key="1">
    <citation type="journal article" date="2021" name="Sci. Rep.">
        <title>The genome of the diatom Chaetoceros tenuissimus carries an ancient integrated fragment of an extant virus.</title>
        <authorList>
            <person name="Hongo Y."/>
            <person name="Kimura K."/>
            <person name="Takaki Y."/>
            <person name="Yoshida Y."/>
            <person name="Baba S."/>
            <person name="Kobayashi G."/>
            <person name="Nagasaki K."/>
            <person name="Hano T."/>
            <person name="Tomaru Y."/>
        </authorList>
    </citation>
    <scope>NUCLEOTIDE SEQUENCE [LARGE SCALE GENOMIC DNA]</scope>
    <source>
        <strain evidence="7 8">NIES-3715</strain>
    </source>
</reference>
<keyword evidence="2" id="KW-0808">Transferase</keyword>
<keyword evidence="5" id="KW-0812">Transmembrane</keyword>
<evidence type="ECO:0000313" key="7">
    <source>
        <dbReference type="EMBL" id="GFH46246.1"/>
    </source>
</evidence>
<keyword evidence="8" id="KW-1185">Reference proteome</keyword>
<feature type="domain" description="Glycosyltransferase 61 catalytic" evidence="6">
    <location>
        <begin position="390"/>
        <end position="510"/>
    </location>
</feature>
<sequence>MRLRTIRNRRKDASICLLLPLALVYYVLVLLNQESSSSIQERRTARIHQHKSAIKSNKKIAQTPQPETETRVRSTDNTSPDSDEIETPPKSPIEKKEGKQNGNIDEKETIQTPKSSSLEIDKRMEIERPFMETVSESFFSSIKDIEQHFQPDERCSNWGGVKFIERFKNSSVSLLKPLSKSQLEYYKLQGSNKELFYAENVSILVRGKDVAPRLYLNGEYTNDDAKYTFAEVDQNNVLGEMTMSIQTSEFTCSDEEYIQDPILLVDSPIDTNNWWFLLKTILHNFIAVTILQSKLYGEYKNSIRVLHTMHDGSYVKSFTDAFDFFFSNQRARDSRQIWDVHDIGTLLSQKDKEGNMQQRKMCFRKVAWTLGADTLASDILVNQQHAYDDCFSSIIYAYAAHLRATLSIPILPRPKKPRVVWVARDTSDEANPTDWQRQRIIHNQEQVIEYLKSKCKEMEIEFMVADFYANKVWTTYQEQATFVSKANVMIGMHGAGLNMFHFMPFGSNIVEIHSGTNANMNSRNFVKQTGVGTYYTIDANIDSDRNLDPEPVWNALKEAILNWQEGTNAMKR</sequence>
<organism evidence="7 8">
    <name type="scientific">Chaetoceros tenuissimus</name>
    <dbReference type="NCBI Taxonomy" id="426638"/>
    <lineage>
        <taxon>Eukaryota</taxon>
        <taxon>Sar</taxon>
        <taxon>Stramenopiles</taxon>
        <taxon>Ochrophyta</taxon>
        <taxon>Bacillariophyta</taxon>
        <taxon>Coscinodiscophyceae</taxon>
        <taxon>Chaetocerotophycidae</taxon>
        <taxon>Chaetocerotales</taxon>
        <taxon>Chaetocerotaceae</taxon>
        <taxon>Chaetoceros</taxon>
    </lineage>
</organism>
<keyword evidence="1" id="KW-0328">Glycosyltransferase</keyword>
<dbReference type="PANTHER" id="PTHR20961">
    <property type="entry name" value="GLYCOSYLTRANSFERASE"/>
    <property type="match status" value="1"/>
</dbReference>
<feature type="transmembrane region" description="Helical" evidence="5">
    <location>
        <begin position="12"/>
        <end position="31"/>
    </location>
</feature>